<dbReference type="SMART" id="SM00448">
    <property type="entry name" value="REC"/>
    <property type="match status" value="1"/>
</dbReference>
<gene>
    <name evidence="3" type="ORF">Aconfl_04710</name>
</gene>
<feature type="modified residue" description="4-aspartylphosphate" evidence="1">
    <location>
        <position position="62"/>
    </location>
</feature>
<name>A0ABQ6PIR1_9BACT</name>
<keyword evidence="1" id="KW-0597">Phosphoprotein</keyword>
<dbReference type="RefSeq" id="WP_338222628.1">
    <property type="nucleotide sequence ID" value="NZ_BTPD01000001.1"/>
</dbReference>
<dbReference type="SUPFAM" id="SSF52172">
    <property type="entry name" value="CheY-like"/>
    <property type="match status" value="1"/>
</dbReference>
<dbReference type="PANTHER" id="PTHR44520">
    <property type="entry name" value="RESPONSE REGULATOR RCP1-RELATED"/>
    <property type="match status" value="1"/>
</dbReference>
<dbReference type="InterPro" id="IPR011006">
    <property type="entry name" value="CheY-like_superfamily"/>
</dbReference>
<dbReference type="Proteomes" id="UP001338309">
    <property type="component" value="Unassembled WGS sequence"/>
</dbReference>
<dbReference type="PANTHER" id="PTHR44520:SF2">
    <property type="entry name" value="RESPONSE REGULATOR RCP1"/>
    <property type="match status" value="1"/>
</dbReference>
<dbReference type="InterPro" id="IPR052893">
    <property type="entry name" value="TCS_response_regulator"/>
</dbReference>
<sequence length="135" mass="15441">MNDFFTEVMIVDDDPSVLFLHKIIIKTGNLHPAPITFSDPELAFAHILSKDLSNQRLLIFLDINMPKMNGWELLAKMESKVKLADIKVIMVTSSLDKADRHKAQANQFVLDFWEKPLDDLNVAQLKSNLGNWISY</sequence>
<organism evidence="3 4">
    <name type="scientific">Algoriphagus confluentis</name>
    <dbReference type="NCBI Taxonomy" id="1697556"/>
    <lineage>
        <taxon>Bacteria</taxon>
        <taxon>Pseudomonadati</taxon>
        <taxon>Bacteroidota</taxon>
        <taxon>Cytophagia</taxon>
        <taxon>Cytophagales</taxon>
        <taxon>Cyclobacteriaceae</taxon>
        <taxon>Algoriphagus</taxon>
    </lineage>
</organism>
<dbReference type="EMBL" id="BTPD01000001">
    <property type="protein sequence ID" value="GMQ27829.1"/>
    <property type="molecule type" value="Genomic_DNA"/>
</dbReference>
<proteinExistence type="predicted"/>
<dbReference type="PROSITE" id="PS50110">
    <property type="entry name" value="RESPONSE_REGULATORY"/>
    <property type="match status" value="1"/>
</dbReference>
<dbReference type="Pfam" id="PF00072">
    <property type="entry name" value="Response_reg"/>
    <property type="match status" value="1"/>
</dbReference>
<evidence type="ECO:0000313" key="4">
    <source>
        <dbReference type="Proteomes" id="UP001338309"/>
    </source>
</evidence>
<dbReference type="Gene3D" id="3.40.50.2300">
    <property type="match status" value="1"/>
</dbReference>
<protein>
    <submittedName>
        <fullName evidence="3">Response regulator</fullName>
    </submittedName>
</protein>
<accession>A0ABQ6PIR1</accession>
<evidence type="ECO:0000259" key="2">
    <source>
        <dbReference type="PROSITE" id="PS50110"/>
    </source>
</evidence>
<evidence type="ECO:0000313" key="3">
    <source>
        <dbReference type="EMBL" id="GMQ27829.1"/>
    </source>
</evidence>
<dbReference type="InterPro" id="IPR001789">
    <property type="entry name" value="Sig_transdc_resp-reg_receiver"/>
</dbReference>
<keyword evidence="4" id="KW-1185">Reference proteome</keyword>
<comment type="caution">
    <text evidence="3">The sequence shown here is derived from an EMBL/GenBank/DDBJ whole genome shotgun (WGS) entry which is preliminary data.</text>
</comment>
<evidence type="ECO:0000256" key="1">
    <source>
        <dbReference type="PROSITE-ProRule" id="PRU00169"/>
    </source>
</evidence>
<feature type="domain" description="Response regulatory" evidence="2">
    <location>
        <begin position="7"/>
        <end position="130"/>
    </location>
</feature>
<reference evidence="3 4" key="1">
    <citation type="submission" date="2023-08" db="EMBL/GenBank/DDBJ databases">
        <title>Draft genome sequence of Algoriphagus confluentis.</title>
        <authorList>
            <person name="Takatani N."/>
            <person name="Hosokawa M."/>
            <person name="Sawabe T."/>
        </authorList>
    </citation>
    <scope>NUCLEOTIDE SEQUENCE [LARGE SCALE GENOMIC DNA]</scope>
    <source>
        <strain evidence="3 4">NBRC 111222</strain>
    </source>
</reference>